<comment type="similarity">
    <text evidence="2">Belongs to the UPF0718 family.</text>
</comment>
<evidence type="ECO:0000256" key="8">
    <source>
        <dbReference type="SAM" id="Phobius"/>
    </source>
</evidence>
<keyword evidence="6 8" id="KW-0472">Membrane</keyword>
<feature type="transmembrane region" description="Helical" evidence="8">
    <location>
        <begin position="116"/>
        <end position="133"/>
    </location>
</feature>
<evidence type="ECO:0000313" key="9">
    <source>
        <dbReference type="EMBL" id="MDF0751024.1"/>
    </source>
</evidence>
<dbReference type="InterPro" id="IPR005524">
    <property type="entry name" value="DUF318"/>
</dbReference>
<dbReference type="Pfam" id="PF03773">
    <property type="entry name" value="ArsP_1"/>
    <property type="match status" value="1"/>
</dbReference>
<name>A0ABT5YBS4_9GAMM</name>
<feature type="transmembrane region" description="Helical" evidence="8">
    <location>
        <begin position="284"/>
        <end position="307"/>
    </location>
</feature>
<keyword evidence="5 8" id="KW-1133">Transmembrane helix</keyword>
<comment type="subcellular location">
    <subcellularLocation>
        <location evidence="1">Cell membrane</location>
        <topology evidence="1">Multi-pass membrane protein</topology>
    </subcellularLocation>
</comment>
<dbReference type="EMBL" id="JANCMW010000007">
    <property type="protein sequence ID" value="MDF0751024.1"/>
    <property type="molecule type" value="Genomic_DNA"/>
</dbReference>
<feature type="transmembrane region" description="Helical" evidence="8">
    <location>
        <begin position="87"/>
        <end position="110"/>
    </location>
</feature>
<proteinExistence type="inferred from homology"/>
<sequence>MSQEMQDTLGMFAFLAIELSFLFLLISLLVGVLQRYVPQEKIAALLSAQRGRSYLLAALLGAITPFCSCSTIPLLKGLIRARAGFGPMMVFLFASPLLNPIIVVLLAATFGLALTGIYVTFAFLVSVIAGWSLQTLGFERYVLNVNAVQGSCKAATGKSQPAKDTKPTGSGGGSVGSGSIAYGQGYAAPIVSYYESLLWDIRSGKFEGLWSETWADFRKVLPYLILGITIGSVIYGFVPTGLLTEYAGADNPFAIPVAAVIGAPLYIRAEAVIPLAAALLSKGVSAGAVMALIIGSAGASLTELILLKSLFRSTLVAVFLIVVIGMAVSAGYATYLLY</sequence>
<evidence type="ECO:0000256" key="3">
    <source>
        <dbReference type="ARBA" id="ARBA00022475"/>
    </source>
</evidence>
<evidence type="ECO:0000256" key="6">
    <source>
        <dbReference type="ARBA" id="ARBA00023136"/>
    </source>
</evidence>
<reference evidence="9" key="1">
    <citation type="submission" date="2022-07" db="EMBL/GenBank/DDBJ databases">
        <title>Marinobacter iranensis a new bacterium isolate from a hipersaline lake in Iran.</title>
        <authorList>
            <person name="Mohammad A.M.A."/>
            <person name="Cristina S.-P."/>
            <person name="Antonio V."/>
        </authorList>
    </citation>
    <scope>NUCLEOTIDE SEQUENCE</scope>
    <source>
        <strain evidence="9">71-i</strain>
    </source>
</reference>
<dbReference type="RefSeq" id="WP_275706949.1">
    <property type="nucleotide sequence ID" value="NZ_JANCMW010000007.1"/>
</dbReference>
<dbReference type="InterPro" id="IPR053166">
    <property type="entry name" value="UPF0718_permease"/>
</dbReference>
<feature type="transmembrane region" description="Helical" evidence="8">
    <location>
        <begin position="53"/>
        <end position="75"/>
    </location>
</feature>
<dbReference type="PANTHER" id="PTHR42775:SF2">
    <property type="entry name" value="PERMEASE"/>
    <property type="match status" value="1"/>
</dbReference>
<feature type="transmembrane region" description="Helical" evidence="8">
    <location>
        <begin position="220"/>
        <end position="238"/>
    </location>
</feature>
<evidence type="ECO:0000256" key="1">
    <source>
        <dbReference type="ARBA" id="ARBA00004651"/>
    </source>
</evidence>
<evidence type="ECO:0000256" key="2">
    <source>
        <dbReference type="ARBA" id="ARBA00006386"/>
    </source>
</evidence>
<evidence type="ECO:0000313" key="10">
    <source>
        <dbReference type="Proteomes" id="UP001143391"/>
    </source>
</evidence>
<evidence type="ECO:0000256" key="5">
    <source>
        <dbReference type="ARBA" id="ARBA00022989"/>
    </source>
</evidence>
<protein>
    <submittedName>
        <fullName evidence="9">Permease</fullName>
    </submittedName>
</protein>
<dbReference type="Proteomes" id="UP001143391">
    <property type="component" value="Unassembled WGS sequence"/>
</dbReference>
<dbReference type="PANTHER" id="PTHR42775">
    <property type="entry name" value="PERMEASE RV2963-RELATED"/>
    <property type="match status" value="1"/>
</dbReference>
<keyword evidence="10" id="KW-1185">Reference proteome</keyword>
<gene>
    <name evidence="9" type="ORF">NLU14_12390</name>
</gene>
<feature type="region of interest" description="Disordered" evidence="7">
    <location>
        <begin position="155"/>
        <end position="174"/>
    </location>
</feature>
<feature type="transmembrane region" description="Helical" evidence="8">
    <location>
        <begin position="314"/>
        <end position="335"/>
    </location>
</feature>
<keyword evidence="4 8" id="KW-0812">Transmembrane</keyword>
<organism evidence="9 10">
    <name type="scientific">Marinobacter iranensis</name>
    <dbReference type="NCBI Taxonomy" id="2962607"/>
    <lineage>
        <taxon>Bacteria</taxon>
        <taxon>Pseudomonadati</taxon>
        <taxon>Pseudomonadota</taxon>
        <taxon>Gammaproteobacteria</taxon>
        <taxon>Pseudomonadales</taxon>
        <taxon>Marinobacteraceae</taxon>
        <taxon>Marinobacter</taxon>
    </lineage>
</organism>
<keyword evidence="3" id="KW-1003">Cell membrane</keyword>
<feature type="transmembrane region" description="Helical" evidence="8">
    <location>
        <begin position="12"/>
        <end position="33"/>
    </location>
</feature>
<evidence type="ECO:0000256" key="7">
    <source>
        <dbReference type="SAM" id="MobiDB-lite"/>
    </source>
</evidence>
<comment type="caution">
    <text evidence="9">The sequence shown here is derived from an EMBL/GenBank/DDBJ whole genome shotgun (WGS) entry which is preliminary data.</text>
</comment>
<evidence type="ECO:0000256" key="4">
    <source>
        <dbReference type="ARBA" id="ARBA00022692"/>
    </source>
</evidence>
<accession>A0ABT5YBS4</accession>